<keyword evidence="1" id="KW-0614">Plasmid</keyword>
<protein>
    <recommendedName>
        <fullName evidence="2">Helix-turn-helix domain-containing protein</fullName>
    </recommendedName>
</protein>
<organism evidence="1">
    <name type="scientific">Escherichia coli</name>
    <dbReference type="NCBI Taxonomy" id="562"/>
    <lineage>
        <taxon>Bacteria</taxon>
        <taxon>Pseudomonadati</taxon>
        <taxon>Pseudomonadota</taxon>
        <taxon>Gammaproteobacteria</taxon>
        <taxon>Enterobacterales</taxon>
        <taxon>Enterobacteriaceae</taxon>
        <taxon>Escherichia</taxon>
    </lineage>
</organism>
<name>A0A3G4RXF3_ECOLX</name>
<sequence length="55" mass="6254">MGVSRSTIKRWLNYLESKNALVRIPVAFPVALKALPEPWRLDRSGDRGAKTRKGF</sequence>
<accession>A0A3G4RXF3</accession>
<gene>
    <name evidence="1" type="ORF">D0362_00202</name>
</gene>
<reference evidence="1" key="1">
    <citation type="journal article" date="2018" name="Vet. Microbiol.">
        <title>Characterization of plasmids harboring blaCTX-M genes in Escherichia coli from French pigs.</title>
        <authorList>
            <person name="Lucas P."/>
            <person name="Jouy E."/>
            <person name="Le Devendec L."/>
            <person name="de Boisseson C."/>
            <person name="Perrin-Guyomard A."/>
            <person name="Jove T."/>
            <person name="Blanchard Y."/>
            <person name="Touzain F."/>
            <person name="Kempf I."/>
        </authorList>
    </citation>
    <scope>NUCLEOTIDE SEQUENCE</scope>
    <source>
        <strain evidence="1">13-032</strain>
        <plasmid evidence="1">p13-032</plasmid>
    </source>
</reference>
<dbReference type="EMBL" id="MH847696">
    <property type="protein sequence ID" value="AYU70404.1"/>
    <property type="molecule type" value="Genomic_DNA"/>
</dbReference>
<evidence type="ECO:0008006" key="2">
    <source>
        <dbReference type="Google" id="ProtNLM"/>
    </source>
</evidence>
<geneLocation type="plasmid" evidence="1">
    <name>p13-032</name>
</geneLocation>
<evidence type="ECO:0000313" key="1">
    <source>
        <dbReference type="EMBL" id="AYU70404.1"/>
    </source>
</evidence>
<proteinExistence type="predicted"/>
<dbReference type="AlphaFoldDB" id="A0A3G4RXF3"/>